<dbReference type="Proteomes" id="UP000275078">
    <property type="component" value="Unassembled WGS sequence"/>
</dbReference>
<evidence type="ECO:0000313" key="2">
    <source>
        <dbReference type="EMBL" id="RPA84191.1"/>
    </source>
</evidence>
<sequence>MDNKSPETPPPASPASMLSINLDNTDPSHAYIPPASEPSTSTPRRLHTVFCLHNEYCTASSWKDPAELKITTYNFPHHHREEKSIYRLMKELGKAGHDGRACLDEFVKQREEVEGKRLAIACLSVHTKMQKVNERGVEQLVARPQTLFVELEEMGVEGVGS</sequence>
<reference evidence="2 3" key="1">
    <citation type="journal article" date="2018" name="Nat. Ecol. Evol.">
        <title>Pezizomycetes genomes reveal the molecular basis of ectomycorrhizal truffle lifestyle.</title>
        <authorList>
            <person name="Murat C."/>
            <person name="Payen T."/>
            <person name="Noel B."/>
            <person name="Kuo A."/>
            <person name="Morin E."/>
            <person name="Chen J."/>
            <person name="Kohler A."/>
            <person name="Krizsan K."/>
            <person name="Balestrini R."/>
            <person name="Da Silva C."/>
            <person name="Montanini B."/>
            <person name="Hainaut M."/>
            <person name="Levati E."/>
            <person name="Barry K.W."/>
            <person name="Belfiori B."/>
            <person name="Cichocki N."/>
            <person name="Clum A."/>
            <person name="Dockter R.B."/>
            <person name="Fauchery L."/>
            <person name="Guy J."/>
            <person name="Iotti M."/>
            <person name="Le Tacon F."/>
            <person name="Lindquist E.A."/>
            <person name="Lipzen A."/>
            <person name="Malagnac F."/>
            <person name="Mello A."/>
            <person name="Molinier V."/>
            <person name="Miyauchi S."/>
            <person name="Poulain J."/>
            <person name="Riccioni C."/>
            <person name="Rubini A."/>
            <person name="Sitrit Y."/>
            <person name="Splivallo R."/>
            <person name="Traeger S."/>
            <person name="Wang M."/>
            <person name="Zifcakova L."/>
            <person name="Wipf D."/>
            <person name="Zambonelli A."/>
            <person name="Paolocci F."/>
            <person name="Nowrousian M."/>
            <person name="Ottonello S."/>
            <person name="Baldrian P."/>
            <person name="Spatafora J.W."/>
            <person name="Henrissat B."/>
            <person name="Nagy L.G."/>
            <person name="Aury J.M."/>
            <person name="Wincker P."/>
            <person name="Grigoriev I.V."/>
            <person name="Bonfante P."/>
            <person name="Martin F.M."/>
        </authorList>
    </citation>
    <scope>NUCLEOTIDE SEQUENCE [LARGE SCALE GENOMIC DNA]</scope>
    <source>
        <strain evidence="2 3">RN42</strain>
    </source>
</reference>
<name>A0A3N4IJ48_ASCIM</name>
<dbReference type="AlphaFoldDB" id="A0A3N4IJ48"/>
<gene>
    <name evidence="2" type="ORF">BJ508DRAFT_323833</name>
</gene>
<evidence type="ECO:0000313" key="3">
    <source>
        <dbReference type="Proteomes" id="UP000275078"/>
    </source>
</evidence>
<keyword evidence="3" id="KW-1185">Reference proteome</keyword>
<organism evidence="2 3">
    <name type="scientific">Ascobolus immersus RN42</name>
    <dbReference type="NCBI Taxonomy" id="1160509"/>
    <lineage>
        <taxon>Eukaryota</taxon>
        <taxon>Fungi</taxon>
        <taxon>Dikarya</taxon>
        <taxon>Ascomycota</taxon>
        <taxon>Pezizomycotina</taxon>
        <taxon>Pezizomycetes</taxon>
        <taxon>Pezizales</taxon>
        <taxon>Ascobolaceae</taxon>
        <taxon>Ascobolus</taxon>
    </lineage>
</organism>
<evidence type="ECO:0000256" key="1">
    <source>
        <dbReference type="SAM" id="MobiDB-lite"/>
    </source>
</evidence>
<accession>A0A3N4IJ48</accession>
<feature type="compositionally biased region" description="Polar residues" evidence="1">
    <location>
        <begin position="18"/>
        <end position="27"/>
    </location>
</feature>
<proteinExistence type="predicted"/>
<dbReference type="EMBL" id="ML119660">
    <property type="protein sequence ID" value="RPA84191.1"/>
    <property type="molecule type" value="Genomic_DNA"/>
</dbReference>
<feature type="region of interest" description="Disordered" evidence="1">
    <location>
        <begin position="1"/>
        <end position="42"/>
    </location>
</feature>
<protein>
    <submittedName>
        <fullName evidence="2">Uncharacterized protein</fullName>
    </submittedName>
</protein>